<dbReference type="eggNOG" id="COG2804">
    <property type="taxonomic scope" value="Bacteria"/>
</dbReference>
<evidence type="ECO:0000313" key="6">
    <source>
        <dbReference type="Proteomes" id="UP000008544"/>
    </source>
</evidence>
<name>B1I3C3_DESAP</name>
<feature type="domain" description="Bacterial type II secretion system protein E" evidence="4">
    <location>
        <begin position="375"/>
        <end position="389"/>
    </location>
</feature>
<dbReference type="PROSITE" id="PS00662">
    <property type="entry name" value="T2SP_E"/>
    <property type="match status" value="1"/>
</dbReference>
<dbReference type="SUPFAM" id="SSF52540">
    <property type="entry name" value="P-loop containing nucleoside triphosphate hydrolases"/>
    <property type="match status" value="1"/>
</dbReference>
<dbReference type="AlphaFoldDB" id="B1I3C3"/>
<evidence type="ECO:0000259" key="4">
    <source>
        <dbReference type="PROSITE" id="PS00662"/>
    </source>
</evidence>
<sequence>MAEAKTSKKQLGEQLIERALITREQLWEALRIQSKTGDKLGVILVGMGLVSQDEINDILGLAPTVSLESIDPDLLKTVPEQLIRKYMAIPVKKEGRKLTLALADPTNILAIDDFRLILGCEVEPVKMAQEDIEAALQKHFGIPQFDKAFEEFDLEVAAEEEEPEEESLVDDAPVVRLVNSLFLQAIEMKASDIHIEPQETGLRIRYRVDGLLREVAHLPKKIRPAVISRVKIMSEMDIAEKRVPQDGRIPLKFGTKEIDMRVSTLPTAYGEKVVSRLLDKSGMQNYRIEQLGFHPDNLRKFQSALRNAYGMLLITGPTGSGKTTTLYAALNQLNTPERNITTIEDPIEYMLRGINQTQVNVKAGMTFAAGLRSILRQDPDIVMVGEIRDRETADIAVRAAVTGHLVMSTLHTNDAASAVNRLVDMGVEPFMVSASLLGVVAQRLVRRLCTTCKEAYPLPEHDPVRQFLGCDSADAVTLYRGRGCNRCGQSGYRGRVALHEVFIVGSELRPLISANVPADQLKQKAVQHGMITLKQDGVYKVLEGLTTVDEVMRVAYIGEDE</sequence>
<reference evidence="5 6" key="2">
    <citation type="journal article" date="2008" name="Science">
        <title>Environmental genomics reveals a single-species ecosystem deep within Earth.</title>
        <authorList>
            <person name="Chivian D."/>
            <person name="Brodie E.L."/>
            <person name="Alm E.J."/>
            <person name="Culley D.E."/>
            <person name="Dehal P.S."/>
            <person name="Desantis T.Z."/>
            <person name="Gihring T.M."/>
            <person name="Lapidus A."/>
            <person name="Lin L.H."/>
            <person name="Lowry S.R."/>
            <person name="Moser D.P."/>
            <person name="Richardson P.M."/>
            <person name="Southam G."/>
            <person name="Wanger G."/>
            <person name="Pratt L.M."/>
            <person name="Andersen G.L."/>
            <person name="Hazen T.C."/>
            <person name="Brockman F.J."/>
            <person name="Arkin A.P."/>
            <person name="Onstott T.C."/>
        </authorList>
    </citation>
    <scope>NUCLEOTIDE SEQUENCE [LARGE SCALE GENOMIC DNA]</scope>
    <source>
        <strain evidence="5 6">MP104C</strain>
    </source>
</reference>
<evidence type="ECO:0000256" key="3">
    <source>
        <dbReference type="ARBA" id="ARBA00022840"/>
    </source>
</evidence>
<dbReference type="GO" id="GO:0005524">
    <property type="term" value="F:ATP binding"/>
    <property type="evidence" value="ECO:0007669"/>
    <property type="project" value="UniProtKB-KW"/>
</dbReference>
<dbReference type="CDD" id="cd01129">
    <property type="entry name" value="PulE-GspE-like"/>
    <property type="match status" value="1"/>
</dbReference>
<keyword evidence="2" id="KW-0547">Nucleotide-binding</keyword>
<dbReference type="InterPro" id="IPR037257">
    <property type="entry name" value="T2SS_E_N_sf"/>
</dbReference>
<accession>B1I3C3</accession>
<dbReference type="Pfam" id="PF00437">
    <property type="entry name" value="T2SSE"/>
    <property type="match status" value="1"/>
</dbReference>
<evidence type="ECO:0000256" key="2">
    <source>
        <dbReference type="ARBA" id="ARBA00022741"/>
    </source>
</evidence>
<dbReference type="RefSeq" id="WP_012302066.1">
    <property type="nucleotide sequence ID" value="NC_010424.1"/>
</dbReference>
<keyword evidence="6" id="KW-1185">Reference proteome</keyword>
<dbReference type="Pfam" id="PF05157">
    <property type="entry name" value="MshEN"/>
    <property type="match status" value="1"/>
</dbReference>
<dbReference type="InterPro" id="IPR003593">
    <property type="entry name" value="AAA+_ATPase"/>
</dbReference>
<dbReference type="PANTHER" id="PTHR30258:SF1">
    <property type="entry name" value="PROTEIN TRANSPORT PROTEIN HOFB HOMOLOG"/>
    <property type="match status" value="1"/>
</dbReference>
<evidence type="ECO:0000256" key="1">
    <source>
        <dbReference type="ARBA" id="ARBA00006611"/>
    </source>
</evidence>
<dbReference type="FunFam" id="3.40.50.300:FF:000398">
    <property type="entry name" value="Type IV pilus assembly ATPase PilB"/>
    <property type="match status" value="1"/>
</dbReference>
<dbReference type="Gene3D" id="3.30.300.160">
    <property type="entry name" value="Type II secretion system, protein E, N-terminal domain"/>
    <property type="match status" value="1"/>
</dbReference>
<dbReference type="PANTHER" id="PTHR30258">
    <property type="entry name" value="TYPE II SECRETION SYSTEM PROTEIN GSPE-RELATED"/>
    <property type="match status" value="1"/>
</dbReference>
<dbReference type="InterPro" id="IPR001482">
    <property type="entry name" value="T2SS/T4SS_dom"/>
</dbReference>
<organism evidence="5 6">
    <name type="scientific">Desulforudis audaxviator (strain MP104C)</name>
    <dbReference type="NCBI Taxonomy" id="477974"/>
    <lineage>
        <taxon>Bacteria</taxon>
        <taxon>Bacillati</taxon>
        <taxon>Bacillota</taxon>
        <taxon>Clostridia</taxon>
        <taxon>Thermoanaerobacterales</taxon>
        <taxon>Candidatus Desulforudaceae</taxon>
        <taxon>Candidatus Desulforudis</taxon>
    </lineage>
</organism>
<dbReference type="SUPFAM" id="SSF160246">
    <property type="entry name" value="EspE N-terminal domain-like"/>
    <property type="match status" value="1"/>
</dbReference>
<dbReference type="FunFam" id="3.30.450.90:FF:000001">
    <property type="entry name" value="Type II secretion system ATPase GspE"/>
    <property type="match status" value="1"/>
</dbReference>
<dbReference type="KEGG" id="dau:Daud_0968"/>
<keyword evidence="3" id="KW-0067">ATP-binding</keyword>
<dbReference type="HOGENOM" id="CLU_013446_10_3_9"/>
<dbReference type="InterPro" id="IPR027417">
    <property type="entry name" value="P-loop_NTPase"/>
</dbReference>
<dbReference type="GO" id="GO:0016887">
    <property type="term" value="F:ATP hydrolysis activity"/>
    <property type="evidence" value="ECO:0007669"/>
    <property type="project" value="TreeGrafter"/>
</dbReference>
<evidence type="ECO:0000313" key="5">
    <source>
        <dbReference type="EMBL" id="ACA59480.1"/>
    </source>
</evidence>
<dbReference type="Proteomes" id="UP000008544">
    <property type="component" value="Chromosome"/>
</dbReference>
<dbReference type="EMBL" id="CP000860">
    <property type="protein sequence ID" value="ACA59480.1"/>
    <property type="molecule type" value="Genomic_DNA"/>
</dbReference>
<dbReference type="Gene3D" id="3.40.50.300">
    <property type="entry name" value="P-loop containing nucleotide triphosphate hydrolases"/>
    <property type="match status" value="1"/>
</dbReference>
<dbReference type="Gene3D" id="1.10.40.70">
    <property type="match status" value="1"/>
</dbReference>
<proteinExistence type="inferred from homology"/>
<dbReference type="Gene3D" id="3.30.450.90">
    <property type="match status" value="1"/>
</dbReference>
<dbReference type="OrthoDB" id="9808272at2"/>
<dbReference type="SMART" id="SM00382">
    <property type="entry name" value="AAA"/>
    <property type="match status" value="1"/>
</dbReference>
<reference evidence="6" key="1">
    <citation type="submission" date="2007-10" db="EMBL/GenBank/DDBJ databases">
        <title>Complete sequence of chromosome of Desulforudis audaxviator MP104C.</title>
        <authorList>
            <person name="Copeland A."/>
            <person name="Lucas S."/>
            <person name="Lapidus A."/>
            <person name="Barry K."/>
            <person name="Glavina del Rio T."/>
            <person name="Dalin E."/>
            <person name="Tice H."/>
            <person name="Bruce D."/>
            <person name="Pitluck S."/>
            <person name="Lowry S.R."/>
            <person name="Larimer F."/>
            <person name="Land M.L."/>
            <person name="Hauser L."/>
            <person name="Kyrpides N."/>
            <person name="Ivanova N.N."/>
            <person name="Richardson P."/>
        </authorList>
    </citation>
    <scope>NUCLEOTIDE SEQUENCE [LARGE SCALE GENOMIC DNA]</scope>
    <source>
        <strain evidence="6">MP104C</strain>
    </source>
</reference>
<comment type="similarity">
    <text evidence="1">Belongs to the GSP E family.</text>
</comment>
<dbReference type="GO" id="GO:0005886">
    <property type="term" value="C:plasma membrane"/>
    <property type="evidence" value="ECO:0007669"/>
    <property type="project" value="TreeGrafter"/>
</dbReference>
<dbReference type="STRING" id="477974.Daud_0968"/>
<protein>
    <submittedName>
        <fullName evidence="5">Type II secretion system protein E</fullName>
    </submittedName>
</protein>
<gene>
    <name evidence="5" type="ordered locus">Daud_0968</name>
</gene>
<dbReference type="InterPro" id="IPR007831">
    <property type="entry name" value="T2SS_GspE_N"/>
</dbReference>